<sequence>MKSSINGLEGFNNDLSGYDEENDIIYQYDNTEVYAGFSTISRSTNYESCLTRDFKFGEGNLSLSNTLHEGPGEILSALQIRFKTLEPGHSFQTALTISGGFSKELLFENIKLGKINAVKQLGQVNRSVKSEQRNIQEEAFLKINQQEAEGCND</sequence>
<organism evidence="1">
    <name type="scientific">marine sediment metagenome</name>
    <dbReference type="NCBI Taxonomy" id="412755"/>
    <lineage>
        <taxon>unclassified sequences</taxon>
        <taxon>metagenomes</taxon>
        <taxon>ecological metagenomes</taxon>
    </lineage>
</organism>
<reference evidence="1" key="1">
    <citation type="journal article" date="2014" name="Front. Microbiol.">
        <title>High frequency of phylogenetically diverse reductive dehalogenase-homologous genes in deep subseafloor sedimentary metagenomes.</title>
        <authorList>
            <person name="Kawai M."/>
            <person name="Futagami T."/>
            <person name="Toyoda A."/>
            <person name="Takaki Y."/>
            <person name="Nishi S."/>
            <person name="Hori S."/>
            <person name="Arai W."/>
            <person name="Tsubouchi T."/>
            <person name="Morono Y."/>
            <person name="Uchiyama I."/>
            <person name="Ito T."/>
            <person name="Fujiyama A."/>
            <person name="Inagaki F."/>
            <person name="Takami H."/>
        </authorList>
    </citation>
    <scope>NUCLEOTIDE SEQUENCE</scope>
    <source>
        <strain evidence="1">Expedition CK06-06</strain>
    </source>
</reference>
<evidence type="ECO:0000313" key="1">
    <source>
        <dbReference type="EMBL" id="GAG71085.1"/>
    </source>
</evidence>
<dbReference type="EMBL" id="BART01004458">
    <property type="protein sequence ID" value="GAG71085.1"/>
    <property type="molecule type" value="Genomic_DNA"/>
</dbReference>
<dbReference type="AlphaFoldDB" id="X0ZMW3"/>
<proteinExistence type="predicted"/>
<comment type="caution">
    <text evidence="1">The sequence shown here is derived from an EMBL/GenBank/DDBJ whole genome shotgun (WGS) entry which is preliminary data.</text>
</comment>
<name>X0ZMW3_9ZZZZ</name>
<gene>
    <name evidence="1" type="ORF">S01H4_11170</name>
</gene>
<protein>
    <submittedName>
        <fullName evidence="1">Uncharacterized protein</fullName>
    </submittedName>
</protein>
<accession>X0ZMW3</accession>